<feature type="chain" id="PRO_5017326163" evidence="3">
    <location>
        <begin position="34"/>
        <end position="642"/>
    </location>
</feature>
<keyword evidence="2" id="KW-1133">Transmembrane helix</keyword>
<dbReference type="InterPro" id="IPR012334">
    <property type="entry name" value="Pectin_lyas_fold"/>
</dbReference>
<dbReference type="SMART" id="SM00710">
    <property type="entry name" value="PbH1"/>
    <property type="match status" value="7"/>
</dbReference>
<accession>A0A3A5M7R7</accession>
<reference evidence="5 6" key="1">
    <citation type="submission" date="2018-09" db="EMBL/GenBank/DDBJ databases">
        <title>Novel species of Arthrobacter.</title>
        <authorList>
            <person name="Liu Q."/>
            <person name="Xin Y.-H."/>
        </authorList>
    </citation>
    <scope>NUCLEOTIDE SEQUENCE [LARGE SCALE GENOMIC DNA]</scope>
    <source>
        <strain evidence="5 6">Hz2</strain>
    </source>
</reference>
<feature type="transmembrane region" description="Helical" evidence="2">
    <location>
        <begin position="585"/>
        <end position="605"/>
    </location>
</feature>
<dbReference type="RefSeq" id="WP_120148243.1">
    <property type="nucleotide sequence ID" value="NZ_QZVT01000003.1"/>
</dbReference>
<evidence type="ECO:0000256" key="1">
    <source>
        <dbReference type="SAM" id="MobiDB-lite"/>
    </source>
</evidence>
<sequence length="642" mass="66826">MSRVTMPLVGRRILPVLLAVGLALPAAATPAFAAEAPEPAPTSDLQPTSDNEIGDLGTATVADGTDYPGNPELEAALVADEDRRLTEVRTVASMVRWRNLDVKTAYRLSAGSAYSLVLTSRDEAYTVESLLELAPQTFVRQPDGSFLLSEHLVVQNGATLDLSEPGGLELKLASDAKGFVSIVNYGGTLKLSGSEGNPVSIRSWDRDKGTDDTLTDDGRAYIRSIGGQVALNYVELSQMGFWSGRTGGLSLTGTDRPSTGTLATFGRDVKAGVEALNGAQSPDSPQAPVDGVLPAGELPLPDVDLTDPTYSYVSASISDTVIDGNAFGLFIANANGVDIKDTKVRGSLADGMVMHRYVTNAAVGKTESSGNAGDGFVLSRATTGIVLSEVTARDNRRNGISIEGQPLANGPSATGISLGRYGNNSVANSTAAGNGRYGIEVIGGDNVGVHANNITGNTMGIVVRDGARNVSVVGNQLRDQVSQGIAVRDTVLDATVSGNIVDGGEIGIYVRDSIADVGRNTLTGLTNHGITIVGATEGTSIAQNTIAGKGPSAVDSRRSENITVTGNTTSAWNDTTPWLIALKNFFQPLTVLWLLLAMIVVFTAIKGAGRSRDKKHPYEDKVPLTVITGSTTGGRRTAGLGL</sequence>
<evidence type="ECO:0000259" key="4">
    <source>
        <dbReference type="Pfam" id="PF13229"/>
    </source>
</evidence>
<dbReference type="Gene3D" id="2.160.20.10">
    <property type="entry name" value="Single-stranded right-handed beta-helix, Pectin lyase-like"/>
    <property type="match status" value="2"/>
</dbReference>
<dbReference type="InterPro" id="IPR011050">
    <property type="entry name" value="Pectin_lyase_fold/virulence"/>
</dbReference>
<keyword evidence="2" id="KW-0812">Transmembrane</keyword>
<evidence type="ECO:0000256" key="3">
    <source>
        <dbReference type="SAM" id="SignalP"/>
    </source>
</evidence>
<evidence type="ECO:0000313" key="5">
    <source>
        <dbReference type="EMBL" id="RJT80897.1"/>
    </source>
</evidence>
<name>A0A3A5M7R7_9MICC</name>
<evidence type="ECO:0000256" key="2">
    <source>
        <dbReference type="SAM" id="Phobius"/>
    </source>
</evidence>
<keyword evidence="3" id="KW-0732">Signal</keyword>
<dbReference type="InterPro" id="IPR006626">
    <property type="entry name" value="PbH1"/>
</dbReference>
<protein>
    <submittedName>
        <fullName evidence="5">Right-handed parallel beta-helix repeat-containing protein</fullName>
    </submittedName>
</protein>
<feature type="region of interest" description="Disordered" evidence="1">
    <location>
        <begin position="34"/>
        <end position="69"/>
    </location>
</feature>
<evidence type="ECO:0000313" key="6">
    <source>
        <dbReference type="Proteomes" id="UP000272560"/>
    </source>
</evidence>
<gene>
    <name evidence="5" type="ORF">D6T63_06750</name>
</gene>
<dbReference type="AlphaFoldDB" id="A0A3A5M7R7"/>
<feature type="signal peptide" evidence="3">
    <location>
        <begin position="1"/>
        <end position="33"/>
    </location>
</feature>
<dbReference type="OrthoDB" id="3799348at2"/>
<dbReference type="SUPFAM" id="SSF51126">
    <property type="entry name" value="Pectin lyase-like"/>
    <property type="match status" value="1"/>
</dbReference>
<comment type="caution">
    <text evidence="5">The sequence shown here is derived from an EMBL/GenBank/DDBJ whole genome shotgun (WGS) entry which is preliminary data.</text>
</comment>
<dbReference type="Proteomes" id="UP000272560">
    <property type="component" value="Unassembled WGS sequence"/>
</dbReference>
<organism evidence="5 6">
    <name type="scientific">Arthrobacter cheniae</name>
    <dbReference type="NCBI Taxonomy" id="1258888"/>
    <lineage>
        <taxon>Bacteria</taxon>
        <taxon>Bacillati</taxon>
        <taxon>Actinomycetota</taxon>
        <taxon>Actinomycetes</taxon>
        <taxon>Micrococcales</taxon>
        <taxon>Micrococcaceae</taxon>
        <taxon>Arthrobacter</taxon>
    </lineage>
</organism>
<dbReference type="Pfam" id="PF13229">
    <property type="entry name" value="Beta_helix"/>
    <property type="match status" value="1"/>
</dbReference>
<keyword evidence="6" id="KW-1185">Reference proteome</keyword>
<dbReference type="InterPro" id="IPR039448">
    <property type="entry name" value="Beta_helix"/>
</dbReference>
<feature type="domain" description="Right handed beta helix" evidence="4">
    <location>
        <begin position="412"/>
        <end position="546"/>
    </location>
</feature>
<dbReference type="EMBL" id="QZVT01000003">
    <property type="protein sequence ID" value="RJT80897.1"/>
    <property type="molecule type" value="Genomic_DNA"/>
</dbReference>
<keyword evidence="2" id="KW-0472">Membrane</keyword>
<proteinExistence type="predicted"/>